<keyword evidence="2" id="KW-0472">Membrane</keyword>
<reference evidence="4 5" key="1">
    <citation type="journal article" date="2020" name="Nature">
        <title>Isolation of an archaeon at the prokaryote-eukaryote interface.</title>
        <authorList>
            <person name="Imachi H."/>
            <person name="Nobu M.K."/>
            <person name="Nakahara N."/>
            <person name="Morono Y."/>
            <person name="Ogawara M."/>
            <person name="Takaki Y."/>
            <person name="Takano Y."/>
            <person name="Uematsu K."/>
            <person name="Ikuta T."/>
            <person name="Ito M."/>
            <person name="Matsui Y."/>
            <person name="Miyazaki M."/>
            <person name="Murata K."/>
            <person name="Saito Y."/>
            <person name="Sakai S."/>
            <person name="Song C."/>
            <person name="Tasumi E."/>
            <person name="Yamanaka Y."/>
            <person name="Yamaguchi T."/>
            <person name="Kamagata Y."/>
            <person name="Tamaki H."/>
            <person name="Takai K."/>
        </authorList>
    </citation>
    <scope>NUCLEOTIDE SEQUENCE [LARGE SCALE GENOMIC DNA]</scope>
    <source>
        <strain evidence="4 5">MK-D1</strain>
    </source>
</reference>
<feature type="transmembrane region" description="Helical" evidence="2">
    <location>
        <begin position="98"/>
        <end position="124"/>
    </location>
</feature>
<name>A0A5B9DAD5_9ARCH</name>
<proteinExistence type="predicted"/>
<feature type="compositionally biased region" description="Low complexity" evidence="1">
    <location>
        <begin position="24"/>
        <end position="33"/>
    </location>
</feature>
<protein>
    <submittedName>
        <fullName evidence="4">Zinc ribbon domain-containing protein</fullName>
    </submittedName>
</protein>
<feature type="domain" description="DZANK-type" evidence="3">
    <location>
        <begin position="431"/>
        <end position="489"/>
    </location>
</feature>
<evidence type="ECO:0000313" key="5">
    <source>
        <dbReference type="Proteomes" id="UP000321408"/>
    </source>
</evidence>
<evidence type="ECO:0000256" key="2">
    <source>
        <dbReference type="SAM" id="Phobius"/>
    </source>
</evidence>
<keyword evidence="2" id="KW-0812">Transmembrane</keyword>
<dbReference type="InterPro" id="IPR025874">
    <property type="entry name" value="DZR"/>
</dbReference>
<accession>A0A5B9DAD5</accession>
<evidence type="ECO:0000313" key="4">
    <source>
        <dbReference type="EMBL" id="QEE15546.1"/>
    </source>
</evidence>
<dbReference type="GeneID" id="41329365"/>
<dbReference type="Proteomes" id="UP000321408">
    <property type="component" value="Chromosome"/>
</dbReference>
<dbReference type="AlphaFoldDB" id="A0A5B9DAD5"/>
<dbReference type="KEGG" id="psyt:DSAG12_01372"/>
<feature type="region of interest" description="Disordered" evidence="1">
    <location>
        <begin position="402"/>
        <end position="421"/>
    </location>
</feature>
<gene>
    <name evidence="4" type="ORF">DSAG12_01372</name>
</gene>
<organism evidence="4 5">
    <name type="scientific">Promethearchaeum syntrophicum</name>
    <dbReference type="NCBI Taxonomy" id="2594042"/>
    <lineage>
        <taxon>Archaea</taxon>
        <taxon>Promethearchaeati</taxon>
        <taxon>Promethearchaeota</taxon>
        <taxon>Promethearchaeia</taxon>
        <taxon>Promethearchaeales</taxon>
        <taxon>Promethearchaeaceae</taxon>
        <taxon>Promethearchaeum</taxon>
    </lineage>
</organism>
<keyword evidence="2" id="KW-1133">Transmembrane helix</keyword>
<feature type="region of interest" description="Disordered" evidence="1">
    <location>
        <begin position="24"/>
        <end position="50"/>
    </location>
</feature>
<feature type="compositionally biased region" description="Low complexity" evidence="1">
    <location>
        <begin position="402"/>
        <end position="414"/>
    </location>
</feature>
<evidence type="ECO:0000259" key="3">
    <source>
        <dbReference type="Pfam" id="PF12773"/>
    </source>
</evidence>
<sequence>MPRGGGFGGGGFRGGSFGGGFRGSRSSFSSSFRPSQNRTRLPFGRTGGHRSVAGGRAGPYSHHYHHRSRHYYRRPWYRRWWYSPWWGYYYRPWYYSPVYVGGGIVFAIILLLIFLPLMGVVFAFPGSSYDASGTVNYRSTETLYFNEYWYEYEKIDSGSSMTFTIQSSSEPVSFAIADHPFDDFPLTTKTSSGNFSIDLQPNYYEYYSIFLRSGSNVQFDFNASAEIDFFIVNIQEFNDWYYEDPTSFYYENANISADVGTYYVGTTEDVYLVWYNNYNSSNVAVDILLSYEAVNVPDFSGALYSEEEVYSIAETNVDIPSDGTWYFFVYFDPMYSSAYETEITFDVTYETDNTSIDEWINIRPTLIFFGVVIGLVIIFAVAARRTQKQKKFKAGAQPATAQTTTTTTAAKPPTYGKPSQMTLSSKSGSTCMRCGAAMNPGDQFCTSCGGKVSGRSTSSTTRRTPLNSKVCSYCGSKLEPIDNFCQYCGTKVGK</sequence>
<dbReference type="Pfam" id="PF12773">
    <property type="entry name" value="DZR"/>
    <property type="match status" value="1"/>
</dbReference>
<reference evidence="4 5" key="2">
    <citation type="journal article" date="2024" name="Int. J. Syst. Evol. Microbiol.">
        <title>Promethearchaeum syntrophicum gen. nov., sp. nov., an anaerobic, obligately syntrophic archaeon, the first isolate of the lineage 'Asgard' archaea, and proposal of the new archaeal phylum Promethearchaeota phyl. nov. and kingdom Promethearchaeati regn. nov.</title>
        <authorList>
            <person name="Imachi H."/>
            <person name="Nobu M.K."/>
            <person name="Kato S."/>
            <person name="Takaki Y."/>
            <person name="Miyazaki M."/>
            <person name="Miyata M."/>
            <person name="Ogawara M."/>
            <person name="Saito Y."/>
            <person name="Sakai S."/>
            <person name="Tahara Y.O."/>
            <person name="Takano Y."/>
            <person name="Tasumi E."/>
            <person name="Uematsu K."/>
            <person name="Yoshimura T."/>
            <person name="Itoh T."/>
            <person name="Ohkuma M."/>
            <person name="Takai K."/>
        </authorList>
    </citation>
    <scope>NUCLEOTIDE SEQUENCE [LARGE SCALE GENOMIC DNA]</scope>
    <source>
        <strain evidence="4 5">MK-D1</strain>
    </source>
</reference>
<feature type="transmembrane region" description="Helical" evidence="2">
    <location>
        <begin position="365"/>
        <end position="383"/>
    </location>
</feature>
<dbReference type="EMBL" id="CP042905">
    <property type="protein sequence ID" value="QEE15546.1"/>
    <property type="molecule type" value="Genomic_DNA"/>
</dbReference>
<evidence type="ECO:0000256" key="1">
    <source>
        <dbReference type="SAM" id="MobiDB-lite"/>
    </source>
</evidence>
<keyword evidence="5" id="KW-1185">Reference proteome</keyword>
<dbReference type="RefSeq" id="WP_147662451.1">
    <property type="nucleotide sequence ID" value="NZ_CP042905.2"/>
</dbReference>